<name>A0A9P0K2Z9_ACAOB</name>
<dbReference type="Proteomes" id="UP001152888">
    <property type="component" value="Unassembled WGS sequence"/>
</dbReference>
<protein>
    <submittedName>
        <fullName evidence="1">Uncharacterized protein</fullName>
    </submittedName>
</protein>
<accession>A0A9P0K2Z9</accession>
<dbReference type="OrthoDB" id="437960at2759"/>
<reference evidence="1" key="1">
    <citation type="submission" date="2022-03" db="EMBL/GenBank/DDBJ databases">
        <authorList>
            <person name="Sayadi A."/>
        </authorList>
    </citation>
    <scope>NUCLEOTIDE SEQUENCE</scope>
</reference>
<evidence type="ECO:0000313" key="2">
    <source>
        <dbReference type="Proteomes" id="UP001152888"/>
    </source>
</evidence>
<dbReference type="AlphaFoldDB" id="A0A9P0K2Z9"/>
<proteinExistence type="predicted"/>
<keyword evidence="2" id="KW-1185">Reference proteome</keyword>
<gene>
    <name evidence="1" type="ORF">ACAOBT_LOCUS6801</name>
</gene>
<comment type="caution">
    <text evidence="1">The sequence shown here is derived from an EMBL/GenBank/DDBJ whole genome shotgun (WGS) entry which is preliminary data.</text>
</comment>
<evidence type="ECO:0000313" key="1">
    <source>
        <dbReference type="EMBL" id="CAH1966382.1"/>
    </source>
</evidence>
<sequence length="121" mass="14350">MTKRKEQNKLFAINQRMFYNSLLKEGISPTSKDVNRDSFYKYWRSISSTSHKYNEQASWLTTIQGSTKSLTEMPDVYITTDNVKEAVKRLINWKAPGRDKIQNFWIKKLYVLTRALGHMFF</sequence>
<dbReference type="EMBL" id="CAKOFQ010006733">
    <property type="protein sequence ID" value="CAH1966382.1"/>
    <property type="molecule type" value="Genomic_DNA"/>
</dbReference>
<organism evidence="1 2">
    <name type="scientific">Acanthoscelides obtectus</name>
    <name type="common">Bean weevil</name>
    <name type="synonym">Bruchus obtectus</name>
    <dbReference type="NCBI Taxonomy" id="200917"/>
    <lineage>
        <taxon>Eukaryota</taxon>
        <taxon>Metazoa</taxon>
        <taxon>Ecdysozoa</taxon>
        <taxon>Arthropoda</taxon>
        <taxon>Hexapoda</taxon>
        <taxon>Insecta</taxon>
        <taxon>Pterygota</taxon>
        <taxon>Neoptera</taxon>
        <taxon>Endopterygota</taxon>
        <taxon>Coleoptera</taxon>
        <taxon>Polyphaga</taxon>
        <taxon>Cucujiformia</taxon>
        <taxon>Chrysomeloidea</taxon>
        <taxon>Chrysomelidae</taxon>
        <taxon>Bruchinae</taxon>
        <taxon>Bruchini</taxon>
        <taxon>Acanthoscelides</taxon>
    </lineage>
</organism>